<protein>
    <submittedName>
        <fullName evidence="2">Uncharacterized protein</fullName>
    </submittedName>
</protein>
<keyword evidence="3" id="KW-1185">Reference proteome</keyword>
<dbReference type="EMBL" id="JAVRRD010000049">
    <property type="protein sequence ID" value="KAK5044491.1"/>
    <property type="molecule type" value="Genomic_DNA"/>
</dbReference>
<gene>
    <name evidence="2" type="ORF">LTR84_010772</name>
</gene>
<dbReference type="Proteomes" id="UP001358417">
    <property type="component" value="Unassembled WGS sequence"/>
</dbReference>
<proteinExistence type="predicted"/>
<evidence type="ECO:0000313" key="2">
    <source>
        <dbReference type="EMBL" id="KAK5044491.1"/>
    </source>
</evidence>
<comment type="caution">
    <text evidence="2">The sequence shown here is derived from an EMBL/GenBank/DDBJ whole genome shotgun (WGS) entry which is preliminary data.</text>
</comment>
<evidence type="ECO:0000313" key="3">
    <source>
        <dbReference type="Proteomes" id="UP001358417"/>
    </source>
</evidence>
<feature type="chain" id="PRO_5043922779" evidence="1">
    <location>
        <begin position="25"/>
        <end position="422"/>
    </location>
</feature>
<keyword evidence="1" id="KW-0732">Signal</keyword>
<name>A0AAV9MSB7_9EURO</name>
<organism evidence="2 3">
    <name type="scientific">Exophiala bonariae</name>
    <dbReference type="NCBI Taxonomy" id="1690606"/>
    <lineage>
        <taxon>Eukaryota</taxon>
        <taxon>Fungi</taxon>
        <taxon>Dikarya</taxon>
        <taxon>Ascomycota</taxon>
        <taxon>Pezizomycotina</taxon>
        <taxon>Eurotiomycetes</taxon>
        <taxon>Chaetothyriomycetidae</taxon>
        <taxon>Chaetothyriales</taxon>
        <taxon>Herpotrichiellaceae</taxon>
        <taxon>Exophiala</taxon>
    </lineage>
</organism>
<dbReference type="RefSeq" id="XP_064700152.1">
    <property type="nucleotide sequence ID" value="XM_064854306.1"/>
</dbReference>
<accession>A0AAV9MSB7</accession>
<sequence>MCSESMPQSWVFTLLACSLALATATRFNVTQYAKRQNDGCTDPEFTAERFISSGANDLLQKSVDVVGALDSEFPRKLVRALTGQDNFDCRSFNDQCIVPKGSSGNICDTIIRGDLVPDITSKDQVDAAVLVIQSYKNMHDFLSTSSSAVQTAADEVLTSGFLGVMREDTRPVDLAFNQVILKVVEIGISFIPIGGIQTVLAKAAVKTFKKLAERVVRADRESQQIDVPSTEQLEAQLLALVPLFQDGIHDQNTQIFSEGNDGDATLNSQFLWNQDGVQIENKMTRDDINANMIQSMKNYMLASFTGSLGAFIMTTPGDVAGGIALCGQQPFQLKAGGNTCHQWFYPTKNLAGSFDDGSANTMKNLEGFTGNPIYGVGFNEMINNAIQCADQGGNFSSINLESFFEGDRTVPTCLFGYPRIVN</sequence>
<dbReference type="AlphaFoldDB" id="A0AAV9MSB7"/>
<dbReference type="GeneID" id="89978927"/>
<reference evidence="2 3" key="1">
    <citation type="submission" date="2023-08" db="EMBL/GenBank/DDBJ databases">
        <title>Black Yeasts Isolated from many extreme environments.</title>
        <authorList>
            <person name="Coleine C."/>
            <person name="Stajich J.E."/>
            <person name="Selbmann L."/>
        </authorList>
    </citation>
    <scope>NUCLEOTIDE SEQUENCE [LARGE SCALE GENOMIC DNA]</scope>
    <source>
        <strain evidence="2 3">CCFEE 5792</strain>
    </source>
</reference>
<evidence type="ECO:0000256" key="1">
    <source>
        <dbReference type="SAM" id="SignalP"/>
    </source>
</evidence>
<feature type="signal peptide" evidence="1">
    <location>
        <begin position="1"/>
        <end position="24"/>
    </location>
</feature>